<evidence type="ECO:0000313" key="4">
    <source>
        <dbReference type="Proteomes" id="UP000735302"/>
    </source>
</evidence>
<evidence type="ECO:0000256" key="1">
    <source>
        <dbReference type="ARBA" id="ARBA00023002"/>
    </source>
</evidence>
<dbReference type="PANTHER" id="PTHR44279">
    <property type="entry name" value="HYDROXYSTEROID (11-BETA) DEHYDROGENASE 1-LIKE B-RELATED"/>
    <property type="match status" value="1"/>
</dbReference>
<dbReference type="Gene3D" id="3.40.50.720">
    <property type="entry name" value="NAD(P)-binding Rossmann-like Domain"/>
    <property type="match status" value="1"/>
</dbReference>
<evidence type="ECO:0000313" key="3">
    <source>
        <dbReference type="EMBL" id="GFO31226.1"/>
    </source>
</evidence>
<dbReference type="PRINTS" id="PR00081">
    <property type="entry name" value="GDHRDH"/>
</dbReference>
<dbReference type="InterPro" id="IPR002347">
    <property type="entry name" value="SDR_fam"/>
</dbReference>
<organism evidence="3 4">
    <name type="scientific">Plakobranchus ocellatus</name>
    <dbReference type="NCBI Taxonomy" id="259542"/>
    <lineage>
        <taxon>Eukaryota</taxon>
        <taxon>Metazoa</taxon>
        <taxon>Spiralia</taxon>
        <taxon>Lophotrochozoa</taxon>
        <taxon>Mollusca</taxon>
        <taxon>Gastropoda</taxon>
        <taxon>Heterobranchia</taxon>
        <taxon>Euthyneura</taxon>
        <taxon>Panpulmonata</taxon>
        <taxon>Sacoglossa</taxon>
        <taxon>Placobranchoidea</taxon>
        <taxon>Plakobranchidae</taxon>
        <taxon>Plakobranchus</taxon>
    </lineage>
</organism>
<dbReference type="GO" id="GO:0016491">
    <property type="term" value="F:oxidoreductase activity"/>
    <property type="evidence" value="ECO:0007669"/>
    <property type="project" value="UniProtKB-KW"/>
</dbReference>
<dbReference type="EMBL" id="BLXT01006360">
    <property type="protein sequence ID" value="GFO31226.1"/>
    <property type="molecule type" value="Genomic_DNA"/>
</dbReference>
<comment type="caution">
    <text evidence="3">The sequence shown here is derived from an EMBL/GenBank/DDBJ whole genome shotgun (WGS) entry which is preliminary data.</text>
</comment>
<dbReference type="Pfam" id="PF00106">
    <property type="entry name" value="adh_short"/>
    <property type="match status" value="1"/>
</dbReference>
<keyword evidence="1" id="KW-0560">Oxidoreductase</keyword>
<dbReference type="SUPFAM" id="SSF51735">
    <property type="entry name" value="NAD(P)-binding Rossmann-fold domains"/>
    <property type="match status" value="1"/>
</dbReference>
<dbReference type="AlphaFoldDB" id="A0AAV4C7G0"/>
<dbReference type="InterPro" id="IPR051253">
    <property type="entry name" value="11-beta-HSD"/>
</dbReference>
<dbReference type="InterPro" id="IPR036291">
    <property type="entry name" value="NAD(P)-bd_dom_sf"/>
</dbReference>
<dbReference type="InterPro" id="IPR020904">
    <property type="entry name" value="Sc_DH/Rdtase_CS"/>
</dbReference>
<feature type="region of interest" description="Disordered" evidence="2">
    <location>
        <begin position="100"/>
        <end position="166"/>
    </location>
</feature>
<proteinExistence type="predicted"/>
<gene>
    <name evidence="3" type="ORF">PoB_005773100</name>
</gene>
<dbReference type="Proteomes" id="UP000735302">
    <property type="component" value="Unassembled WGS sequence"/>
</dbReference>
<evidence type="ECO:0000256" key="2">
    <source>
        <dbReference type="SAM" id="MobiDB-lite"/>
    </source>
</evidence>
<sequence length="221" mass="25148">MMGGLDLVVLNHILPHAIQPFKGDQHDLDLLKRLLDVNFRSYVHLTTHALPKLSHSGGRIVVINSAVGKTAHPHLASYSATKHALDGFFSSLRSQFKSSGFNEKDDDAEEVETYEKEEEKEEDDEEEGEKDKEESKKKRKEGWTGTDSSIRGIETAKQRRLQRWVKPASPTETAQAIVRAAANGQDELYFPWLDVRPLVLLYSIWPDVVDWMMRFLSSQES</sequence>
<reference evidence="3 4" key="1">
    <citation type="journal article" date="2021" name="Elife">
        <title>Chloroplast acquisition without the gene transfer in kleptoplastic sea slugs, Plakobranchus ocellatus.</title>
        <authorList>
            <person name="Maeda T."/>
            <person name="Takahashi S."/>
            <person name="Yoshida T."/>
            <person name="Shimamura S."/>
            <person name="Takaki Y."/>
            <person name="Nagai Y."/>
            <person name="Toyoda A."/>
            <person name="Suzuki Y."/>
            <person name="Arimoto A."/>
            <person name="Ishii H."/>
            <person name="Satoh N."/>
            <person name="Nishiyama T."/>
            <person name="Hasebe M."/>
            <person name="Maruyama T."/>
            <person name="Minagawa J."/>
            <person name="Obokata J."/>
            <person name="Shigenobu S."/>
        </authorList>
    </citation>
    <scope>NUCLEOTIDE SEQUENCE [LARGE SCALE GENOMIC DNA]</scope>
</reference>
<accession>A0AAV4C7G0</accession>
<keyword evidence="4" id="KW-1185">Reference proteome</keyword>
<feature type="compositionally biased region" description="Acidic residues" evidence="2">
    <location>
        <begin position="104"/>
        <end position="128"/>
    </location>
</feature>
<dbReference type="PROSITE" id="PS00061">
    <property type="entry name" value="ADH_SHORT"/>
    <property type="match status" value="1"/>
</dbReference>
<dbReference type="PANTHER" id="PTHR44279:SF2">
    <property type="entry name" value="HYDROXYSTEROID (11-BETA) DEHYDROGENASE 1-LIKE B-RELATED"/>
    <property type="match status" value="1"/>
</dbReference>
<protein>
    <submittedName>
        <fullName evidence="3">Corticosteroid 11-beta-dehydrogenase isozyme 1</fullName>
    </submittedName>
</protein>
<name>A0AAV4C7G0_9GAST</name>